<dbReference type="Proteomes" id="UP000559626">
    <property type="component" value="Unassembled WGS sequence"/>
</dbReference>
<evidence type="ECO:0000313" key="2">
    <source>
        <dbReference type="Proteomes" id="UP000559626"/>
    </source>
</evidence>
<reference evidence="1 2" key="1">
    <citation type="submission" date="2020-04" db="EMBL/GenBank/DDBJ databases">
        <title>Hymenobacter polaris sp. nov., isolated from Arctic soil.</title>
        <authorList>
            <person name="Dahal R.H."/>
        </authorList>
    </citation>
    <scope>NUCLEOTIDE SEQUENCE [LARGE SCALE GENOMIC DNA]</scope>
    <source>
        <strain evidence="1 2">RP-2-7</strain>
    </source>
</reference>
<proteinExistence type="predicted"/>
<sequence length="261" mass="29652">MLPHYFRPRAAHLWLAAGLLGACQAPPHEWLPGKTFKTRGHRLTYRVEHFGVVATRPFLVDTIAITTYGTLSHFPFFEAGDDSLSHWFRQWKTSYSYGANAEPVAFPGVIENDSTLWLHPPRDGRYRILELSPFPYIKLPARQGQRWPWHLAVGSQWADPKWAVWRGEIHVTYAYQTLGQQLLATPLGPLTCWLVRAQASCPVGTSSLDSYYHPQLGFVRLAYRTLDGRRLTLSLVDTARVFLPAASPATYLPKTWQLPGQ</sequence>
<protein>
    <recommendedName>
        <fullName evidence="3">DUF3108 domain-containing protein</fullName>
    </recommendedName>
</protein>
<organism evidence="1 2">
    <name type="scientific">Hymenobacter polaris</name>
    <dbReference type="NCBI Taxonomy" id="2682546"/>
    <lineage>
        <taxon>Bacteria</taxon>
        <taxon>Pseudomonadati</taxon>
        <taxon>Bacteroidota</taxon>
        <taxon>Cytophagia</taxon>
        <taxon>Cytophagales</taxon>
        <taxon>Hymenobacteraceae</taxon>
        <taxon>Hymenobacter</taxon>
    </lineage>
</organism>
<evidence type="ECO:0008006" key="3">
    <source>
        <dbReference type="Google" id="ProtNLM"/>
    </source>
</evidence>
<dbReference type="EMBL" id="JABBGH010000002">
    <property type="protein sequence ID" value="NML66634.1"/>
    <property type="molecule type" value="Genomic_DNA"/>
</dbReference>
<name>A0A7Y0AFY7_9BACT</name>
<comment type="caution">
    <text evidence="1">The sequence shown here is derived from an EMBL/GenBank/DDBJ whole genome shotgun (WGS) entry which is preliminary data.</text>
</comment>
<accession>A0A7Y0AFY7</accession>
<dbReference type="PROSITE" id="PS51257">
    <property type="entry name" value="PROKAR_LIPOPROTEIN"/>
    <property type="match status" value="1"/>
</dbReference>
<dbReference type="RefSeq" id="WP_169532267.1">
    <property type="nucleotide sequence ID" value="NZ_JABBGH010000002.1"/>
</dbReference>
<dbReference type="AlphaFoldDB" id="A0A7Y0AFY7"/>
<keyword evidence="2" id="KW-1185">Reference proteome</keyword>
<gene>
    <name evidence="1" type="ORF">HHL22_15615</name>
</gene>
<evidence type="ECO:0000313" key="1">
    <source>
        <dbReference type="EMBL" id="NML66634.1"/>
    </source>
</evidence>